<feature type="transmembrane region" description="Helical" evidence="1">
    <location>
        <begin position="100"/>
        <end position="123"/>
    </location>
</feature>
<dbReference type="EMBL" id="QTJR01000001">
    <property type="protein sequence ID" value="RDY69223.1"/>
    <property type="molecule type" value="Genomic_DNA"/>
</dbReference>
<dbReference type="RefSeq" id="WP_115840445.1">
    <property type="nucleotide sequence ID" value="NZ_CP183976.1"/>
</dbReference>
<sequence>MSSVRPFAPRILWAFVLIGGVLVALGDFIFATTLWFSWDAEGLRRVFQTIAVGVLGQASYDGGTQTAMLGAVLHVLMATAFVAIYTLVARRFPSLLARPVVLGVLYGVVLYVVMNFVVMPLSRVGRSPSFAHPDWIAYAVLAHMLFGVICVLFARRALRRG</sequence>
<feature type="transmembrane region" description="Helical" evidence="1">
    <location>
        <begin position="12"/>
        <end position="38"/>
    </location>
</feature>
<reference evidence="2 3" key="1">
    <citation type="submission" date="2018-08" db="EMBL/GenBank/DDBJ databases">
        <title>Lysobacter soli KCTC 22011, whole genome shotgun sequence.</title>
        <authorList>
            <person name="Zhang X."/>
            <person name="Feng G."/>
            <person name="Zhu H."/>
        </authorList>
    </citation>
    <scope>NUCLEOTIDE SEQUENCE [LARGE SCALE GENOMIC DNA]</scope>
    <source>
        <strain evidence="2 3">KCTC 22011</strain>
    </source>
</reference>
<protein>
    <recommendedName>
        <fullName evidence="4">DUF1440 domain-containing protein</fullName>
    </recommendedName>
</protein>
<keyword evidence="1" id="KW-1133">Transmembrane helix</keyword>
<feature type="transmembrane region" description="Helical" evidence="1">
    <location>
        <begin position="67"/>
        <end position="88"/>
    </location>
</feature>
<accession>A0A3D8VIS8</accession>
<organism evidence="2 3">
    <name type="scientific">Lysobacter soli</name>
    <dbReference type="NCBI Taxonomy" id="453783"/>
    <lineage>
        <taxon>Bacteria</taxon>
        <taxon>Pseudomonadati</taxon>
        <taxon>Pseudomonadota</taxon>
        <taxon>Gammaproteobacteria</taxon>
        <taxon>Lysobacterales</taxon>
        <taxon>Lysobacteraceae</taxon>
        <taxon>Lysobacter</taxon>
    </lineage>
</organism>
<name>A0A3D8VIS8_9GAMM</name>
<gene>
    <name evidence="2" type="ORF">DX912_00130</name>
</gene>
<comment type="caution">
    <text evidence="2">The sequence shown here is derived from an EMBL/GenBank/DDBJ whole genome shotgun (WGS) entry which is preliminary data.</text>
</comment>
<keyword evidence="3" id="KW-1185">Reference proteome</keyword>
<evidence type="ECO:0008006" key="4">
    <source>
        <dbReference type="Google" id="ProtNLM"/>
    </source>
</evidence>
<proteinExistence type="predicted"/>
<keyword evidence="1" id="KW-0812">Transmembrane</keyword>
<evidence type="ECO:0000313" key="3">
    <source>
        <dbReference type="Proteomes" id="UP000256829"/>
    </source>
</evidence>
<evidence type="ECO:0000313" key="2">
    <source>
        <dbReference type="EMBL" id="RDY69223.1"/>
    </source>
</evidence>
<feature type="transmembrane region" description="Helical" evidence="1">
    <location>
        <begin position="135"/>
        <end position="154"/>
    </location>
</feature>
<keyword evidence="1" id="KW-0472">Membrane</keyword>
<evidence type="ECO:0000256" key="1">
    <source>
        <dbReference type="SAM" id="Phobius"/>
    </source>
</evidence>
<dbReference type="AlphaFoldDB" id="A0A3D8VIS8"/>
<dbReference type="Proteomes" id="UP000256829">
    <property type="component" value="Unassembled WGS sequence"/>
</dbReference>